<protein>
    <submittedName>
        <fullName evidence="2">CRISPR-associated protein</fullName>
    </submittedName>
</protein>
<organism evidence="2 3">
    <name type="scientific">Methylovulum psychrotolerans</name>
    <dbReference type="NCBI Taxonomy" id="1704499"/>
    <lineage>
        <taxon>Bacteria</taxon>
        <taxon>Pseudomonadati</taxon>
        <taxon>Pseudomonadota</taxon>
        <taxon>Gammaproteobacteria</taxon>
        <taxon>Methylococcales</taxon>
        <taxon>Methylococcaceae</taxon>
        <taxon>Methylovulum</taxon>
    </lineage>
</organism>
<dbReference type="EMBL" id="CP022129">
    <property type="protein sequence ID" value="ASF46391.1"/>
    <property type="molecule type" value="Genomic_DNA"/>
</dbReference>
<dbReference type="Proteomes" id="UP000197019">
    <property type="component" value="Chromosome"/>
</dbReference>
<sequence>MKAPWQFDKRVLLAVSGMSPQILTETLYALAVDSGQPAFVPTEVHLITTIEGAERAKLQLLHSKTGKFGQFCHDYHLNAIQFTEQNLHVITDANGTPLADIATPQQNEAAADFITQIVADLTRDANSALHVSIAGGRKTMGYYLGYALSLYGRPQDRLSHVLVTDRFEGLHDFFYPTPESRVIYDKTNKPLDTQQAKVLLAEIPFVRLRSGIPTHLLSGKVGFNESIHYARQLEAPPKLEVNFTGRHLSANGITVKLTYINFAFYVWMIQQTIDNGDWIERQVDPSKVYAASFIKVYQTYHPTPYLEGDKTIDILSKEGMDKNWLSERISQVKKSFKEALGETPAQAYIVQALGGNNKKYYSLALQPEQIHYL</sequence>
<dbReference type="RefSeq" id="WP_088619263.1">
    <property type="nucleotide sequence ID" value="NZ_CP022129.1"/>
</dbReference>
<reference evidence="2 3" key="1">
    <citation type="submission" date="2017-06" db="EMBL/GenBank/DDBJ databases">
        <title>Genome Sequencing of the methanotroph Methylovulum psychrotolerants str. HV10-M2 isolated from a high-altitude environment.</title>
        <authorList>
            <person name="Mateos-Rivera A."/>
        </authorList>
    </citation>
    <scope>NUCLEOTIDE SEQUENCE [LARGE SCALE GENOMIC DNA]</scope>
    <source>
        <strain evidence="2 3">HV10_M2</strain>
    </source>
</reference>
<dbReference type="InterPro" id="IPR013413">
    <property type="entry name" value="CRISPR-assoc_prot_NE0113"/>
</dbReference>
<dbReference type="OrthoDB" id="9805822at2"/>
<evidence type="ECO:0000313" key="2">
    <source>
        <dbReference type="EMBL" id="ASF46391.1"/>
    </source>
</evidence>
<evidence type="ECO:0000259" key="1">
    <source>
        <dbReference type="Pfam" id="PF09623"/>
    </source>
</evidence>
<dbReference type="CDD" id="cd09741">
    <property type="entry name" value="Csx1_III-U"/>
    <property type="match status" value="1"/>
</dbReference>
<dbReference type="AlphaFoldDB" id="A0A1Z4BYQ5"/>
<feature type="domain" description="CRISPR system ring nuclease SSO2081-like" evidence="1">
    <location>
        <begin position="19"/>
        <end position="218"/>
    </location>
</feature>
<dbReference type="NCBIfam" id="TIGR02584">
    <property type="entry name" value="cas_NE0113"/>
    <property type="match status" value="1"/>
</dbReference>
<dbReference type="Pfam" id="PF09623">
    <property type="entry name" value="Cas_NE0113"/>
    <property type="match status" value="1"/>
</dbReference>
<gene>
    <name evidence="2" type="ORF">CEK71_10070</name>
</gene>
<dbReference type="InterPro" id="IPR019092">
    <property type="entry name" value="SSO2081-like_dom"/>
</dbReference>
<keyword evidence="3" id="KW-1185">Reference proteome</keyword>
<proteinExistence type="predicted"/>
<dbReference type="KEGG" id="mpsy:CEK71_10070"/>
<evidence type="ECO:0000313" key="3">
    <source>
        <dbReference type="Proteomes" id="UP000197019"/>
    </source>
</evidence>
<name>A0A1Z4BYQ5_9GAMM</name>
<accession>A0A1Z4BYQ5</accession>